<reference evidence="1 2" key="1">
    <citation type="submission" date="2018-07" db="EMBL/GenBank/DDBJ databases">
        <title>Genomic and Epidemiologic Investigation of an Indolent Hospital Outbreak.</title>
        <authorList>
            <person name="Johnson R.C."/>
            <person name="Deming C."/>
            <person name="Conlan S."/>
            <person name="Zellmer C.J."/>
            <person name="Michelin A.V."/>
            <person name="Lee-Lin S."/>
            <person name="Thomas P.J."/>
            <person name="Park M."/>
            <person name="Weingarten R.A."/>
            <person name="Less J."/>
            <person name="Dekker J.P."/>
            <person name="Frank K.M."/>
            <person name="Musser K.A."/>
            <person name="Mcquiston J.R."/>
            <person name="Henderson D.K."/>
            <person name="Lau A.F."/>
            <person name="Palmore T.N."/>
            <person name="Segre J.A."/>
        </authorList>
    </citation>
    <scope>NUCLEOTIDE SEQUENCE [LARGE SCALE GENOMIC DNA]</scope>
    <source>
        <strain evidence="1 2">SK-CDC1_0717</strain>
    </source>
</reference>
<dbReference type="EMBL" id="QQYZ01000002">
    <property type="protein sequence ID" value="RSY89569.1"/>
    <property type="molecule type" value="Genomic_DNA"/>
</dbReference>
<organism evidence="1 2">
    <name type="scientific">Sphingomonas koreensis</name>
    <dbReference type="NCBI Taxonomy" id="93064"/>
    <lineage>
        <taxon>Bacteria</taxon>
        <taxon>Pseudomonadati</taxon>
        <taxon>Pseudomonadota</taxon>
        <taxon>Alphaproteobacteria</taxon>
        <taxon>Sphingomonadales</taxon>
        <taxon>Sphingomonadaceae</taxon>
        <taxon>Sphingomonas</taxon>
    </lineage>
</organism>
<gene>
    <name evidence="1" type="ORF">DAH66_02630</name>
</gene>
<evidence type="ECO:0000313" key="2">
    <source>
        <dbReference type="Proteomes" id="UP000287746"/>
    </source>
</evidence>
<name>A0A430G7X4_9SPHN</name>
<dbReference type="Proteomes" id="UP000287746">
    <property type="component" value="Unassembled WGS sequence"/>
</dbReference>
<dbReference type="RefSeq" id="WP_126003498.1">
    <property type="nucleotide sequence ID" value="NZ_QQYZ01000002.1"/>
</dbReference>
<comment type="caution">
    <text evidence="1">The sequence shown here is derived from an EMBL/GenBank/DDBJ whole genome shotgun (WGS) entry which is preliminary data.</text>
</comment>
<sequence>MHDRYLSDPLDDLLQRAGLSPEKVDMALERLARLWQPTVLKPGNVYLRQIRERTDINVVGISRRYRRLLVEIEQFKDKQLLWRYHERSRSDCAFACAGQIPHTVGDALLGQPLRTLVVPTPAIGAVTIDSLSRDRAGWLDLKVTPEWRLF</sequence>
<evidence type="ECO:0000313" key="1">
    <source>
        <dbReference type="EMBL" id="RSY89569.1"/>
    </source>
</evidence>
<protein>
    <submittedName>
        <fullName evidence="1">Uncharacterized protein</fullName>
    </submittedName>
</protein>
<proteinExistence type="predicted"/>
<dbReference type="AlphaFoldDB" id="A0A430G7X4"/>
<accession>A0A430G7X4</accession>